<dbReference type="InterPro" id="IPR001320">
    <property type="entry name" value="Iontro_rcpt_C"/>
</dbReference>
<dbReference type="InterPro" id="IPR015683">
    <property type="entry name" value="Ionotropic_Glu_rcpt"/>
</dbReference>
<dbReference type="InterPro" id="IPR044440">
    <property type="entry name" value="GABAb_receptor_plant_PBP1"/>
</dbReference>
<reference evidence="17" key="1">
    <citation type="journal article" date="2018" name="Gigascience">
        <title>Genome assembly of the Pink Ipe (Handroanthus impetiginosus, Bignoniaceae), a highly valued, ecologically keystone Neotropical timber forest tree.</title>
        <authorList>
            <person name="Silva-Junior O.B."/>
            <person name="Grattapaglia D."/>
            <person name="Novaes E."/>
            <person name="Collevatti R.G."/>
        </authorList>
    </citation>
    <scope>NUCLEOTIDE SEQUENCE [LARGE SCALE GENOMIC DNA]</scope>
    <source>
        <strain evidence="17">cv. UFG-1</strain>
    </source>
</reference>
<comment type="function">
    <text evidence="12">Glutamate-gated receptor that probably acts as a non-selective cation channel. May be involved in light-signal transduction and calcium homeostasis via the regulation of calcium influx into cells.</text>
</comment>
<comment type="subunit">
    <text evidence="2">May form heteromers.</text>
</comment>
<dbReference type="Proteomes" id="UP000231279">
    <property type="component" value="Unassembled WGS sequence"/>
</dbReference>
<dbReference type="FunFam" id="3.40.50.2300:FF:000169">
    <property type="entry name" value="Glutamate receptor"/>
    <property type="match status" value="1"/>
</dbReference>
<dbReference type="GO" id="GO:0015276">
    <property type="term" value="F:ligand-gated monoatomic ion channel activity"/>
    <property type="evidence" value="ECO:0007669"/>
    <property type="project" value="InterPro"/>
</dbReference>
<evidence type="ECO:0000256" key="7">
    <source>
        <dbReference type="ARBA" id="ARBA00023136"/>
    </source>
</evidence>
<dbReference type="AlphaFoldDB" id="A0A2G9GCQ7"/>
<comment type="caution">
    <text evidence="16">The sequence shown here is derived from an EMBL/GenBank/DDBJ whole genome shotgun (WGS) entry which is preliminary data.</text>
</comment>
<dbReference type="PANTHER" id="PTHR34836:SF1">
    <property type="entry name" value="OS09G0428600 PROTEIN"/>
    <property type="match status" value="1"/>
</dbReference>
<evidence type="ECO:0000313" key="17">
    <source>
        <dbReference type="Proteomes" id="UP000231279"/>
    </source>
</evidence>
<dbReference type="Gene3D" id="3.40.50.2300">
    <property type="match status" value="2"/>
</dbReference>
<evidence type="ECO:0000256" key="9">
    <source>
        <dbReference type="ARBA" id="ARBA00023180"/>
    </source>
</evidence>
<keyword evidence="5 13" id="KW-1133">Transmembrane helix</keyword>
<evidence type="ECO:0000256" key="4">
    <source>
        <dbReference type="ARBA" id="ARBA00022692"/>
    </source>
</evidence>
<dbReference type="InterPro" id="IPR028082">
    <property type="entry name" value="Peripla_BP_I"/>
</dbReference>
<evidence type="ECO:0000259" key="15">
    <source>
        <dbReference type="Pfam" id="PF01094"/>
    </source>
</evidence>
<evidence type="ECO:0000256" key="5">
    <source>
        <dbReference type="ARBA" id="ARBA00022989"/>
    </source>
</evidence>
<evidence type="ECO:0000256" key="13">
    <source>
        <dbReference type="SAM" id="Phobius"/>
    </source>
</evidence>
<keyword evidence="8" id="KW-0675">Receptor</keyword>
<evidence type="ECO:0000256" key="11">
    <source>
        <dbReference type="ARBA" id="ARBA00023303"/>
    </source>
</evidence>
<keyword evidence="17" id="KW-1185">Reference proteome</keyword>
<keyword evidence="7 13" id="KW-0472">Membrane</keyword>
<keyword evidence="11" id="KW-0407">Ion channel</keyword>
<feature type="transmembrane region" description="Helical" evidence="13">
    <location>
        <begin position="496"/>
        <end position="514"/>
    </location>
</feature>
<protein>
    <submittedName>
        <fullName evidence="16">Uncharacterized protein</fullName>
    </submittedName>
</protein>
<accession>A0A2G9GCQ7</accession>
<evidence type="ECO:0000256" key="6">
    <source>
        <dbReference type="ARBA" id="ARBA00023065"/>
    </source>
</evidence>
<dbReference type="PANTHER" id="PTHR34836">
    <property type="entry name" value="OS06G0188250 PROTEIN"/>
    <property type="match status" value="1"/>
</dbReference>
<evidence type="ECO:0000256" key="2">
    <source>
        <dbReference type="ARBA" id="ARBA00011095"/>
    </source>
</evidence>
<dbReference type="Pfam" id="PF01094">
    <property type="entry name" value="ANF_receptor"/>
    <property type="match status" value="1"/>
</dbReference>
<dbReference type="InterPro" id="IPR001828">
    <property type="entry name" value="ANF_lig-bd_rcpt"/>
</dbReference>
<proteinExistence type="predicted"/>
<evidence type="ECO:0000256" key="10">
    <source>
        <dbReference type="ARBA" id="ARBA00023286"/>
    </source>
</evidence>
<dbReference type="GO" id="GO:0016020">
    <property type="term" value="C:membrane"/>
    <property type="evidence" value="ECO:0007669"/>
    <property type="project" value="UniProtKB-SubCell"/>
</dbReference>
<evidence type="ECO:0000256" key="12">
    <source>
        <dbReference type="ARBA" id="ARBA00049638"/>
    </source>
</evidence>
<keyword evidence="4 13" id="KW-0812">Transmembrane</keyword>
<dbReference type="Pfam" id="PF00060">
    <property type="entry name" value="Lig_chan"/>
    <property type="match status" value="1"/>
</dbReference>
<evidence type="ECO:0000256" key="8">
    <source>
        <dbReference type="ARBA" id="ARBA00023170"/>
    </source>
</evidence>
<keyword evidence="10" id="KW-1071">Ligand-gated ion channel</keyword>
<evidence type="ECO:0000256" key="1">
    <source>
        <dbReference type="ARBA" id="ARBA00004141"/>
    </source>
</evidence>
<dbReference type="CDD" id="cd19990">
    <property type="entry name" value="PBP1_GABAb_receptor_plant"/>
    <property type="match status" value="1"/>
</dbReference>
<comment type="subcellular location">
    <subcellularLocation>
        <location evidence="1">Membrane</location>
        <topology evidence="1">Multi-pass membrane protein</topology>
    </subcellularLocation>
</comment>
<dbReference type="Gene3D" id="1.10.287.70">
    <property type="match status" value="1"/>
</dbReference>
<name>A0A2G9GCQ7_9LAMI</name>
<dbReference type="SUPFAM" id="SSF53850">
    <property type="entry name" value="Periplasmic binding protein-like II"/>
    <property type="match status" value="1"/>
</dbReference>
<dbReference type="EMBL" id="NKXS01005656">
    <property type="protein sequence ID" value="PIN03071.1"/>
    <property type="molecule type" value="Genomic_DNA"/>
</dbReference>
<gene>
    <name evidence="16" type="ORF">CDL12_24409</name>
</gene>
<dbReference type="OrthoDB" id="5984008at2759"/>
<keyword evidence="3" id="KW-0813">Transport</keyword>
<sequence length="560" mass="62174">MAKAQNLPIPIGVGVVLNMENYVGEMGLNCISMALSDFYAANSHYKTRIQINPRDSKGDVVGAAAAALDLLKNVEVEAIIGPLSSVQAKFMINLGHKAQVPTITFSATSPSLSSIRSPYFVLTSLNDSSQVEAISAIIQAFKWREVVLIYMENEFGEGVIPFLTDALEQVNAHVPYRSVIPPLATDDQIVAELYKLMSMPTRVFVIHMLTNLASRIFTKAKELGMMSEDYAWIVTDGIMNELSSIDPSVIGSMLGVIGIKPYVPKTKELDNFTIRYKKTLQKKNPTALTPDLNIFGLWAYDSAIALAMAVEKGRLTNPRFKKQNVSINSTDLEALGVSINGLRIIQALSNTSFTGLSGNFVLIDGQLQSPPYQILNVIGPGARVIGYWTKESGIVKELNFKSKYTKTYSSFGSIIWPGDRTSPPKGWVIPTNGKKLRIGVPNYDAVAGDVTIVANRSQFVDFTLPFTESGVSMVVPIKDYKSKNAWVFLKPLTWELWLTSFCSFVFLGFLIWILEHRINEDFRGPPWHQVGMIFWFAFSTMVFSNKREIEQDNSNQNEEG</sequence>
<evidence type="ECO:0000259" key="14">
    <source>
        <dbReference type="Pfam" id="PF00060"/>
    </source>
</evidence>
<dbReference type="SUPFAM" id="SSF53822">
    <property type="entry name" value="Periplasmic binding protein-like I"/>
    <property type="match status" value="1"/>
</dbReference>
<evidence type="ECO:0000256" key="3">
    <source>
        <dbReference type="ARBA" id="ARBA00022448"/>
    </source>
</evidence>
<keyword evidence="6" id="KW-0406">Ion transport</keyword>
<evidence type="ECO:0000313" key="16">
    <source>
        <dbReference type="EMBL" id="PIN03071.1"/>
    </source>
</evidence>
<dbReference type="Gene3D" id="3.40.190.10">
    <property type="entry name" value="Periplasmic binding protein-like II"/>
    <property type="match status" value="1"/>
</dbReference>
<organism evidence="16 17">
    <name type="scientific">Handroanthus impetiginosus</name>
    <dbReference type="NCBI Taxonomy" id="429701"/>
    <lineage>
        <taxon>Eukaryota</taxon>
        <taxon>Viridiplantae</taxon>
        <taxon>Streptophyta</taxon>
        <taxon>Embryophyta</taxon>
        <taxon>Tracheophyta</taxon>
        <taxon>Spermatophyta</taxon>
        <taxon>Magnoliopsida</taxon>
        <taxon>eudicotyledons</taxon>
        <taxon>Gunneridae</taxon>
        <taxon>Pentapetalae</taxon>
        <taxon>asterids</taxon>
        <taxon>lamiids</taxon>
        <taxon>Lamiales</taxon>
        <taxon>Bignoniaceae</taxon>
        <taxon>Crescentiina</taxon>
        <taxon>Tabebuia alliance</taxon>
        <taxon>Handroanthus</taxon>
    </lineage>
</organism>
<feature type="domain" description="Ionotropic glutamate receptor C-terminal" evidence="14">
    <location>
        <begin position="493"/>
        <end position="548"/>
    </location>
</feature>
<keyword evidence="9" id="KW-0325">Glycoprotein</keyword>
<feature type="domain" description="Receptor ligand binding region" evidence="15">
    <location>
        <begin position="29"/>
        <end position="378"/>
    </location>
</feature>
<dbReference type="STRING" id="429701.A0A2G9GCQ7"/>